<feature type="region of interest" description="Disordered" evidence="1">
    <location>
        <begin position="1"/>
        <end position="29"/>
    </location>
</feature>
<proteinExistence type="predicted"/>
<protein>
    <submittedName>
        <fullName evidence="2">H0307D04.14 protein</fullName>
    </submittedName>
</protein>
<evidence type="ECO:0000313" key="2">
    <source>
        <dbReference type="EMBL" id="CAH66869.1"/>
    </source>
</evidence>
<dbReference type="AlphaFoldDB" id="Q01K52"/>
<organism evidence="2">
    <name type="scientific">Oryza sativa</name>
    <name type="common">Rice</name>
    <dbReference type="NCBI Taxonomy" id="4530"/>
    <lineage>
        <taxon>Eukaryota</taxon>
        <taxon>Viridiplantae</taxon>
        <taxon>Streptophyta</taxon>
        <taxon>Embryophyta</taxon>
        <taxon>Tracheophyta</taxon>
        <taxon>Spermatophyta</taxon>
        <taxon>Magnoliopsida</taxon>
        <taxon>Liliopsida</taxon>
        <taxon>Poales</taxon>
        <taxon>Poaceae</taxon>
        <taxon>BOP clade</taxon>
        <taxon>Oryzoideae</taxon>
        <taxon>Oryzeae</taxon>
        <taxon>Oryzinae</taxon>
        <taxon>Oryza</taxon>
    </lineage>
</organism>
<gene>
    <name evidence="2" type="primary">H0307D04.14</name>
</gene>
<name>Q01K52_ORYSA</name>
<dbReference type="EMBL" id="CR855150">
    <property type="protein sequence ID" value="CAH66869.1"/>
    <property type="molecule type" value="Genomic_DNA"/>
</dbReference>
<reference evidence="2" key="2">
    <citation type="submission" date="2004-10" db="EMBL/GenBank/DDBJ databases">
        <title>Chromosome-wide comparison between domesticated rice subspecies indica and japonica.</title>
        <authorList>
            <person name="Han B."/>
        </authorList>
    </citation>
    <scope>NUCLEOTIDE SEQUENCE</scope>
</reference>
<sequence length="179" mass="18730">MAERNSRAVAGCGRSRRRASPTVERRQRSAAVERRLWAEQPRAVAAVVVGSPPSSSPWARLHGAAVRRHRPGVAVAVHRWLKVPADDAPQSLTLLLCRGSGSGGGGSVAGLIPWSSRTPSSRSCSRSVSTLGVPSASWTVVGAGAVTLVVFADLAVALDVVAHTHIRRVQTAACTCVFV</sequence>
<evidence type="ECO:0000256" key="1">
    <source>
        <dbReference type="SAM" id="MobiDB-lite"/>
    </source>
</evidence>
<accession>Q01K52</accession>
<reference evidence="2" key="1">
    <citation type="journal article" date="2002" name="Nature">
        <title>Sequence and analysis of rice chromosome 4.</title>
        <authorList>
            <person name="Feng Q."/>
            <person name="Zhang Y."/>
            <person name="Hao P."/>
            <person name="Wang S."/>
            <person name="Fu G."/>
            <person name="Huang Y."/>
            <person name="Li Y."/>
            <person name="Zhu J."/>
            <person name="Liu Y."/>
            <person name="Hu X."/>
            <person name="Jia P."/>
            <person name="Zhang Y."/>
            <person name="Zhao Q."/>
            <person name="Ying K."/>
            <person name="Yu S."/>
            <person name="Tang Y."/>
            <person name="Weng Q."/>
            <person name="Zhang L."/>
            <person name="Lu Y."/>
            <person name="Mu J."/>
            <person name="Lu Y."/>
            <person name="Zhang L.S."/>
            <person name="Yu Z."/>
            <person name="Fan D."/>
            <person name="Liu X."/>
            <person name="Lu T."/>
            <person name="Li C."/>
            <person name="Wu Y."/>
            <person name="Sun T."/>
            <person name="Lei H."/>
            <person name="Li T."/>
            <person name="Hu H."/>
            <person name="Guan J."/>
            <person name="Wu M."/>
            <person name="Zhang R."/>
            <person name="Zhou B."/>
            <person name="Chen Z."/>
            <person name="Chen L."/>
            <person name="Jin Z."/>
            <person name="Wang R."/>
            <person name="Yin H."/>
            <person name="Cai Z."/>
            <person name="Ren S."/>
            <person name="Lv G."/>
            <person name="Gu W."/>
            <person name="Zhu G."/>
            <person name="Tu Y."/>
            <person name="Jia J."/>
            <person name="Zhang Y."/>
            <person name="Chen J."/>
            <person name="Kang H."/>
            <person name="Chen X."/>
            <person name="Shao C."/>
            <person name="Sun Y."/>
            <person name="Hu Q."/>
            <person name="Zhang X."/>
            <person name="Zhang W."/>
            <person name="Wang L."/>
            <person name="Ding C."/>
            <person name="Sheng H."/>
            <person name="Gu J."/>
            <person name="Chen S."/>
            <person name="Ni L."/>
            <person name="Zhu F."/>
            <person name="Chen W."/>
            <person name="Lan L."/>
            <person name="Lai Y."/>
            <person name="Cheng Z."/>
            <person name="Gu M."/>
            <person name="Jiang J."/>
            <person name="Li J."/>
            <person name="Hong G."/>
            <person name="Xue Y."/>
            <person name="Han B."/>
        </authorList>
    </citation>
    <scope>NUCLEOTIDE SEQUENCE</scope>
</reference>